<protein>
    <submittedName>
        <fullName evidence="2">Uncharacterized protein</fullName>
    </submittedName>
</protein>
<feature type="transmembrane region" description="Helical" evidence="1">
    <location>
        <begin position="37"/>
        <end position="57"/>
    </location>
</feature>
<dbReference type="RefSeq" id="WP_146117931.1">
    <property type="nucleotide sequence ID" value="NZ_PUHY01000015.1"/>
</dbReference>
<organism evidence="2 3">
    <name type="scientific">Blastopirellula marina</name>
    <dbReference type="NCBI Taxonomy" id="124"/>
    <lineage>
        <taxon>Bacteria</taxon>
        <taxon>Pseudomonadati</taxon>
        <taxon>Planctomycetota</taxon>
        <taxon>Planctomycetia</taxon>
        <taxon>Pirellulales</taxon>
        <taxon>Pirellulaceae</taxon>
        <taxon>Blastopirellula</taxon>
    </lineage>
</organism>
<dbReference type="Proteomes" id="UP000238322">
    <property type="component" value="Unassembled WGS sequence"/>
</dbReference>
<feature type="transmembrane region" description="Helical" evidence="1">
    <location>
        <begin position="64"/>
        <end position="83"/>
    </location>
</feature>
<evidence type="ECO:0000313" key="3">
    <source>
        <dbReference type="Proteomes" id="UP000238322"/>
    </source>
</evidence>
<dbReference type="OrthoDB" id="290881at2"/>
<dbReference type="EMBL" id="PUHY01000015">
    <property type="protein sequence ID" value="PQO29540.1"/>
    <property type="molecule type" value="Genomic_DNA"/>
</dbReference>
<name>A0A2S8FBP5_9BACT</name>
<comment type="caution">
    <text evidence="2">The sequence shown here is derived from an EMBL/GenBank/DDBJ whole genome shotgun (WGS) entry which is preliminary data.</text>
</comment>
<gene>
    <name evidence="2" type="ORF">C5Y83_26125</name>
</gene>
<proteinExistence type="predicted"/>
<keyword evidence="1" id="KW-0812">Transmembrane</keyword>
<sequence>MTESKQPLVQWTVAELIVVLITGSFTIGAMWAHKSVVWLVMSLAMVIVFAMLAIAFVGRRDWRVFGVGFSAFAIGYFLTLAIVERSSEGIPNTMGQLPTTYALMLCQESLTYVTYKVDGEVIPSEREPKLLASGTLVDRDGNRLGSNLVGPFIPGLTSQPKGMVIVVHTPDPLTFHTLGQIFWMLLFGYLGGKFAVAFVRYQDRQETLALTSV</sequence>
<feature type="transmembrane region" description="Helical" evidence="1">
    <location>
        <begin position="181"/>
        <end position="199"/>
    </location>
</feature>
<accession>A0A2S8FBP5</accession>
<keyword evidence="1" id="KW-0472">Membrane</keyword>
<feature type="transmembrane region" description="Helical" evidence="1">
    <location>
        <begin position="12"/>
        <end position="31"/>
    </location>
</feature>
<evidence type="ECO:0000256" key="1">
    <source>
        <dbReference type="SAM" id="Phobius"/>
    </source>
</evidence>
<reference evidence="2 3" key="1">
    <citation type="submission" date="2018-02" db="EMBL/GenBank/DDBJ databases">
        <title>Comparative genomes isolates from brazilian mangrove.</title>
        <authorList>
            <person name="Araujo J.E."/>
            <person name="Taketani R.G."/>
            <person name="Silva M.C.P."/>
            <person name="Loureco M.V."/>
            <person name="Andreote F.D."/>
        </authorList>
    </citation>
    <scope>NUCLEOTIDE SEQUENCE [LARGE SCALE GENOMIC DNA]</scope>
    <source>
        <strain evidence="2 3">Hex-1 MGV</strain>
    </source>
</reference>
<evidence type="ECO:0000313" key="2">
    <source>
        <dbReference type="EMBL" id="PQO29540.1"/>
    </source>
</evidence>
<keyword evidence="1" id="KW-1133">Transmembrane helix</keyword>
<dbReference type="AlphaFoldDB" id="A0A2S8FBP5"/>